<name>A0ABN9GC52_9NEOB</name>
<dbReference type="EMBL" id="CATNWA010018375">
    <property type="protein sequence ID" value="CAI9606988.1"/>
    <property type="molecule type" value="Genomic_DNA"/>
</dbReference>
<organism evidence="1 2">
    <name type="scientific">Staurois parvus</name>
    <dbReference type="NCBI Taxonomy" id="386267"/>
    <lineage>
        <taxon>Eukaryota</taxon>
        <taxon>Metazoa</taxon>
        <taxon>Chordata</taxon>
        <taxon>Craniata</taxon>
        <taxon>Vertebrata</taxon>
        <taxon>Euteleostomi</taxon>
        <taxon>Amphibia</taxon>
        <taxon>Batrachia</taxon>
        <taxon>Anura</taxon>
        <taxon>Neobatrachia</taxon>
        <taxon>Ranoidea</taxon>
        <taxon>Ranidae</taxon>
        <taxon>Staurois</taxon>
    </lineage>
</organism>
<feature type="non-terminal residue" evidence="1">
    <location>
        <position position="110"/>
    </location>
</feature>
<feature type="non-terminal residue" evidence="1">
    <location>
        <position position="1"/>
    </location>
</feature>
<proteinExistence type="predicted"/>
<sequence>LTYLGLLCIRCSSALISLPGSNLISIPGRNLISFVAAISSAFLAAISSASWQQCHQLHSAAALVTEGHFHTWMSSDSQLTRPLIHHAPKHGFSLSFLFSPTLCVKPHLFM</sequence>
<comment type="caution">
    <text evidence="1">The sequence shown here is derived from an EMBL/GenBank/DDBJ whole genome shotgun (WGS) entry which is preliminary data.</text>
</comment>
<dbReference type="Proteomes" id="UP001162483">
    <property type="component" value="Unassembled WGS sequence"/>
</dbReference>
<protein>
    <recommendedName>
        <fullName evidence="3">Secreted protein</fullName>
    </recommendedName>
</protein>
<accession>A0ABN9GC52</accession>
<reference evidence="1" key="1">
    <citation type="submission" date="2023-05" db="EMBL/GenBank/DDBJ databases">
        <authorList>
            <person name="Stuckert A."/>
        </authorList>
    </citation>
    <scope>NUCLEOTIDE SEQUENCE</scope>
</reference>
<evidence type="ECO:0000313" key="2">
    <source>
        <dbReference type="Proteomes" id="UP001162483"/>
    </source>
</evidence>
<evidence type="ECO:0008006" key="3">
    <source>
        <dbReference type="Google" id="ProtNLM"/>
    </source>
</evidence>
<gene>
    <name evidence="1" type="ORF">SPARVUS_LOCUS13865573</name>
</gene>
<evidence type="ECO:0000313" key="1">
    <source>
        <dbReference type="EMBL" id="CAI9606988.1"/>
    </source>
</evidence>
<keyword evidence="2" id="KW-1185">Reference proteome</keyword>